<evidence type="ECO:0000313" key="3">
    <source>
        <dbReference type="Proteomes" id="UP001182556"/>
    </source>
</evidence>
<organism evidence="2 3">
    <name type="scientific">Papiliotrema laurentii</name>
    <name type="common">Cryptococcus laurentii</name>
    <dbReference type="NCBI Taxonomy" id="5418"/>
    <lineage>
        <taxon>Eukaryota</taxon>
        <taxon>Fungi</taxon>
        <taxon>Dikarya</taxon>
        <taxon>Basidiomycota</taxon>
        <taxon>Agaricomycotina</taxon>
        <taxon>Tremellomycetes</taxon>
        <taxon>Tremellales</taxon>
        <taxon>Rhynchogastremaceae</taxon>
        <taxon>Papiliotrema</taxon>
    </lineage>
</organism>
<feature type="compositionally biased region" description="Low complexity" evidence="1">
    <location>
        <begin position="447"/>
        <end position="485"/>
    </location>
</feature>
<feature type="compositionally biased region" description="Basic residues" evidence="1">
    <location>
        <begin position="496"/>
        <end position="511"/>
    </location>
</feature>
<feature type="compositionally biased region" description="Polar residues" evidence="1">
    <location>
        <begin position="406"/>
        <end position="419"/>
    </location>
</feature>
<feature type="region of interest" description="Disordered" evidence="1">
    <location>
        <begin position="293"/>
        <end position="519"/>
    </location>
</feature>
<comment type="caution">
    <text evidence="2">The sequence shown here is derived from an EMBL/GenBank/DDBJ whole genome shotgun (WGS) entry which is preliminary data.</text>
</comment>
<feature type="region of interest" description="Disordered" evidence="1">
    <location>
        <begin position="1"/>
        <end position="160"/>
    </location>
</feature>
<name>A0AAD9FWS6_PAPLA</name>
<gene>
    <name evidence="2" type="ORF">DB88DRAFT_46160</name>
</gene>
<reference evidence="2" key="1">
    <citation type="submission" date="2023-02" db="EMBL/GenBank/DDBJ databases">
        <title>Identification and recombinant expression of a fungal hydrolase from Papiliotrema laurentii that hydrolyzes apple cutin and clears colloidal polyester polyurethane.</title>
        <authorList>
            <consortium name="DOE Joint Genome Institute"/>
            <person name="Roman V.A."/>
            <person name="Bojanowski C."/>
            <person name="Crable B.R."/>
            <person name="Wagner D.N."/>
            <person name="Hung C.S."/>
            <person name="Nadeau L.J."/>
            <person name="Schratz L."/>
            <person name="Haridas S."/>
            <person name="Pangilinan J."/>
            <person name="Lipzen A."/>
            <person name="Na H."/>
            <person name="Yan M."/>
            <person name="Ng V."/>
            <person name="Grigoriev I.V."/>
            <person name="Spatafora J.W."/>
            <person name="Barlow D."/>
            <person name="Biffinger J."/>
            <person name="Kelley-Loughnane N."/>
            <person name="Varaljay V.A."/>
            <person name="Crookes-Goodson W.J."/>
        </authorList>
    </citation>
    <scope>NUCLEOTIDE SEQUENCE</scope>
    <source>
        <strain evidence="2">5307AH</strain>
    </source>
</reference>
<feature type="compositionally biased region" description="Low complexity" evidence="1">
    <location>
        <begin position="127"/>
        <end position="145"/>
    </location>
</feature>
<feature type="compositionally biased region" description="Basic and acidic residues" evidence="1">
    <location>
        <begin position="26"/>
        <end position="36"/>
    </location>
</feature>
<protein>
    <submittedName>
        <fullName evidence="2">Uncharacterized protein</fullName>
    </submittedName>
</protein>
<keyword evidence="3" id="KW-1185">Reference proteome</keyword>
<dbReference type="AlphaFoldDB" id="A0AAD9FWS6"/>
<sequence>MEALRPKSPCHGARSRLSNTSSTAWKVREDEAKEWDAAGNMNNVYTAPHAPAPATTTAAAAAPVPASAKEATTEKSASTGASAPASTDNAPPSVAPAAAAATTGAEAAAPPAATDKNVASTAAPTEPSTLLASSAPKAASSGPTPVLGAPVTGSTTTPAAQPVTATAAVPIENAPAVYEPTPVKIGKVAANANVGQAPTGAEEPSIKDIVAEYGAGALAAIGVAAGGAVAAVENVTGVDLGHGNPLTVEEAKAKGIDVNSLPKKDAEVHAASPVGVPPPASAVEALEEKTRELKVSTGAQEQAAVPLPNGNGSKASYDNAPAPLPTTEEVHSKHDLPAQNQQADKHKEVPAPVITPVAPKDPKKDRTLDAPVNADSAVTKPISADPGISAREAKKEAETHPGGTGSTLAAAQGTVTPTPSGVPEGTLAVRPDAPNDNYDVNAPPTPAKATTPAVAAAAAPATPAKDVAPTSATSTPASTPAKPTANGKDTNGTHDVRKRKSSFFTKIKHAFSPKDKEKK</sequence>
<evidence type="ECO:0000313" key="2">
    <source>
        <dbReference type="EMBL" id="KAK1927734.1"/>
    </source>
</evidence>
<dbReference type="Proteomes" id="UP001182556">
    <property type="component" value="Unassembled WGS sequence"/>
</dbReference>
<feature type="compositionally biased region" description="Low complexity" evidence="1">
    <location>
        <begin position="46"/>
        <end position="114"/>
    </location>
</feature>
<evidence type="ECO:0000256" key="1">
    <source>
        <dbReference type="SAM" id="MobiDB-lite"/>
    </source>
</evidence>
<accession>A0AAD9FWS6</accession>
<dbReference type="EMBL" id="JAODAN010000001">
    <property type="protein sequence ID" value="KAK1927734.1"/>
    <property type="molecule type" value="Genomic_DNA"/>
</dbReference>
<proteinExistence type="predicted"/>